<keyword evidence="7" id="KW-1185">Reference proteome</keyword>
<dbReference type="Proteomes" id="UP001189429">
    <property type="component" value="Unassembled WGS sequence"/>
</dbReference>
<dbReference type="PROSITE" id="PS50297">
    <property type="entry name" value="ANK_REP_REGION"/>
    <property type="match status" value="2"/>
</dbReference>
<accession>A0ABN9RDE0</accession>
<dbReference type="SMART" id="SM00248">
    <property type="entry name" value="ANK"/>
    <property type="match status" value="2"/>
</dbReference>
<evidence type="ECO:0000256" key="1">
    <source>
        <dbReference type="ARBA" id="ARBA00022737"/>
    </source>
</evidence>
<evidence type="ECO:0000256" key="4">
    <source>
        <dbReference type="SAM" id="MobiDB-lite"/>
    </source>
</evidence>
<feature type="compositionally biased region" description="Acidic residues" evidence="4">
    <location>
        <begin position="327"/>
        <end position="336"/>
    </location>
</feature>
<name>A0ABN9RDE0_9DINO</name>
<keyword evidence="1" id="KW-0677">Repeat</keyword>
<dbReference type="PANTHER" id="PTHR24198:SF194">
    <property type="entry name" value="INVERSIN-A"/>
    <property type="match status" value="1"/>
</dbReference>
<dbReference type="Gene3D" id="1.25.40.20">
    <property type="entry name" value="Ankyrin repeat-containing domain"/>
    <property type="match status" value="1"/>
</dbReference>
<evidence type="ECO:0000256" key="3">
    <source>
        <dbReference type="PROSITE-ProRule" id="PRU00023"/>
    </source>
</evidence>
<keyword evidence="2 3" id="KW-0040">ANK repeat</keyword>
<feature type="domain" description="Fe2OG dioxygenase" evidence="5">
    <location>
        <begin position="638"/>
        <end position="743"/>
    </location>
</feature>
<feature type="region of interest" description="Disordered" evidence="4">
    <location>
        <begin position="325"/>
        <end position="361"/>
    </location>
</feature>
<dbReference type="EMBL" id="CAUYUJ010006225">
    <property type="protein sequence ID" value="CAK0816579.1"/>
    <property type="molecule type" value="Genomic_DNA"/>
</dbReference>
<dbReference type="InterPro" id="IPR036770">
    <property type="entry name" value="Ankyrin_rpt-contain_sf"/>
</dbReference>
<evidence type="ECO:0000313" key="6">
    <source>
        <dbReference type="EMBL" id="CAK0816579.1"/>
    </source>
</evidence>
<evidence type="ECO:0000259" key="5">
    <source>
        <dbReference type="PROSITE" id="PS51471"/>
    </source>
</evidence>
<comment type="caution">
    <text evidence="6">The sequence shown here is derived from an EMBL/GenBank/DDBJ whole genome shotgun (WGS) entry which is preliminary data.</text>
</comment>
<dbReference type="InterPro" id="IPR005123">
    <property type="entry name" value="Oxoglu/Fe-dep_dioxygenase_dom"/>
</dbReference>
<evidence type="ECO:0000256" key="2">
    <source>
        <dbReference type="ARBA" id="ARBA00023043"/>
    </source>
</evidence>
<dbReference type="PROSITE" id="PS51471">
    <property type="entry name" value="FE2OG_OXY"/>
    <property type="match status" value="1"/>
</dbReference>
<protein>
    <recommendedName>
        <fullName evidence="5">Fe2OG dioxygenase domain-containing protein</fullName>
    </recommendedName>
</protein>
<dbReference type="Gene3D" id="2.60.120.620">
    <property type="entry name" value="q2cbj1_9rhob like domain"/>
    <property type="match status" value="1"/>
</dbReference>
<sequence length="753" mass="80333">TFWVDAGAEPSCSLERLALGVLGFHTARCPGEPRACGAEWWVQVRSSGGMPTIPLHWDSDEEHKATSGEHVPPWLGTVTYLGSRGAPTVLLPVVADAHGRAVRAGADAFISHPLAGKHLCFDGRLMHGALHDLGETSTEEYVRTTLLVNLWVGHRPGGTTARLPGTVAAAMSDLDAVCFDRAREVRPVQRHPGSMALASDAGAAWRSLRVNFAPLRQLCARQPDWRGLARLIGYPFAHPDVGVRWLPWHCAGPRPPSLVLVPKVGLRLPFENGAGEDEEDQEQDGSHVDAAKALLQRALEELSASGDWRAERELRRAVPALRGLLPVEDDSEDEGNFEAPGGVRSSTGQGGGASSPGPLPRITGEPVLMHLASTGLTACALCYIYGRAPAAYAQDPSGHQLAINAGDADGFTALHYAANLGLEELVPPLLELGASVHAANRDVTAIAEPGGRTPLHLAAASGHMGVVHTLLAAGADAQCEDWVGSTPALLAYRRGHWKIGAAIAGHTHRGGCSGCADGGGGSSGRSQEVDVPGEQELQGLELVETFCMRTRRHQRLSIEGRHRLHTPFVLRPVFSSDVCADLIAAAERAGSRRGWQSTRHKHHPTVDLPLHDLSPSRYDFVRRTLEGGVLPAMQKEYDTNVLLIREAFVVKYEAAGGGGGPEGRRGPRQAGLGMHRDGTLLNCVVLLSSPADFEGGGTVFAPPIDRTFLIGQGECLCSCGQLLHGANSVTRGTRYVLIAFLDELQEPPKHEDE</sequence>
<proteinExistence type="predicted"/>
<reference evidence="6" key="1">
    <citation type="submission" date="2023-10" db="EMBL/GenBank/DDBJ databases">
        <authorList>
            <person name="Chen Y."/>
            <person name="Shah S."/>
            <person name="Dougan E. K."/>
            <person name="Thang M."/>
            <person name="Chan C."/>
        </authorList>
    </citation>
    <scope>NUCLEOTIDE SEQUENCE [LARGE SCALE GENOMIC DNA]</scope>
</reference>
<feature type="repeat" description="ANK" evidence="3">
    <location>
        <begin position="409"/>
        <end position="441"/>
    </location>
</feature>
<dbReference type="SUPFAM" id="SSF48403">
    <property type="entry name" value="Ankyrin repeat"/>
    <property type="match status" value="1"/>
</dbReference>
<gene>
    <name evidence="6" type="ORF">PCOR1329_LOCUS19505</name>
</gene>
<feature type="repeat" description="ANK" evidence="3">
    <location>
        <begin position="450"/>
        <end position="482"/>
    </location>
</feature>
<organism evidence="6 7">
    <name type="scientific">Prorocentrum cordatum</name>
    <dbReference type="NCBI Taxonomy" id="2364126"/>
    <lineage>
        <taxon>Eukaryota</taxon>
        <taxon>Sar</taxon>
        <taxon>Alveolata</taxon>
        <taxon>Dinophyceae</taxon>
        <taxon>Prorocentrales</taxon>
        <taxon>Prorocentraceae</taxon>
        <taxon>Prorocentrum</taxon>
    </lineage>
</organism>
<dbReference type="InterPro" id="IPR002110">
    <property type="entry name" value="Ankyrin_rpt"/>
</dbReference>
<dbReference type="Pfam" id="PF12796">
    <property type="entry name" value="Ank_2"/>
    <property type="match status" value="1"/>
</dbReference>
<evidence type="ECO:0000313" key="7">
    <source>
        <dbReference type="Proteomes" id="UP001189429"/>
    </source>
</evidence>
<dbReference type="PROSITE" id="PS50088">
    <property type="entry name" value="ANK_REPEAT"/>
    <property type="match status" value="2"/>
</dbReference>
<feature type="non-terminal residue" evidence="6">
    <location>
        <position position="1"/>
    </location>
</feature>
<dbReference type="PANTHER" id="PTHR24198">
    <property type="entry name" value="ANKYRIN REPEAT AND PROTEIN KINASE DOMAIN-CONTAINING PROTEIN"/>
    <property type="match status" value="1"/>
</dbReference>